<dbReference type="Proteomes" id="UP000244855">
    <property type="component" value="Unassembled WGS sequence"/>
</dbReference>
<organism evidence="2 3">
    <name type="scientific">Periconia macrospinosa</name>
    <dbReference type="NCBI Taxonomy" id="97972"/>
    <lineage>
        <taxon>Eukaryota</taxon>
        <taxon>Fungi</taxon>
        <taxon>Dikarya</taxon>
        <taxon>Ascomycota</taxon>
        <taxon>Pezizomycotina</taxon>
        <taxon>Dothideomycetes</taxon>
        <taxon>Pleosporomycetidae</taxon>
        <taxon>Pleosporales</taxon>
        <taxon>Massarineae</taxon>
        <taxon>Periconiaceae</taxon>
        <taxon>Periconia</taxon>
    </lineage>
</organism>
<reference evidence="2 3" key="1">
    <citation type="journal article" date="2018" name="Sci. Rep.">
        <title>Comparative genomics provides insights into the lifestyle and reveals functional heterogeneity of dark septate endophytic fungi.</title>
        <authorList>
            <person name="Knapp D.G."/>
            <person name="Nemeth J.B."/>
            <person name="Barry K."/>
            <person name="Hainaut M."/>
            <person name="Henrissat B."/>
            <person name="Johnson J."/>
            <person name="Kuo A."/>
            <person name="Lim J.H.P."/>
            <person name="Lipzen A."/>
            <person name="Nolan M."/>
            <person name="Ohm R.A."/>
            <person name="Tamas L."/>
            <person name="Grigoriev I.V."/>
            <person name="Spatafora J.W."/>
            <person name="Nagy L.G."/>
            <person name="Kovacs G.M."/>
        </authorList>
    </citation>
    <scope>NUCLEOTIDE SEQUENCE [LARGE SCALE GENOMIC DNA]</scope>
    <source>
        <strain evidence="2 3">DSE2036</strain>
    </source>
</reference>
<dbReference type="EMBL" id="KZ805398">
    <property type="protein sequence ID" value="PVH99136.1"/>
    <property type="molecule type" value="Genomic_DNA"/>
</dbReference>
<dbReference type="AlphaFoldDB" id="A0A2V1DLT2"/>
<accession>A0A2V1DLT2</accession>
<evidence type="ECO:0000313" key="2">
    <source>
        <dbReference type="EMBL" id="PVH99136.1"/>
    </source>
</evidence>
<protein>
    <submittedName>
        <fullName evidence="2">Uncharacterized protein</fullName>
    </submittedName>
</protein>
<keyword evidence="3" id="KW-1185">Reference proteome</keyword>
<evidence type="ECO:0000256" key="1">
    <source>
        <dbReference type="SAM" id="MobiDB-lite"/>
    </source>
</evidence>
<proteinExistence type="predicted"/>
<evidence type="ECO:0000313" key="3">
    <source>
        <dbReference type="Proteomes" id="UP000244855"/>
    </source>
</evidence>
<gene>
    <name evidence="2" type="ORF">DM02DRAFT_440390</name>
</gene>
<name>A0A2V1DLT2_9PLEO</name>
<feature type="compositionally biased region" description="Basic residues" evidence="1">
    <location>
        <begin position="115"/>
        <end position="132"/>
    </location>
</feature>
<sequence>MNIFLTPFALVSIAAFSRFTPILFCFFFVNLISLHALSHSLIPTFTNKHSHPPQYEILPVETPPLSHFDTYAHTHTMPCLLYVLYVVTRIHLQSLTVGPAGTASGTDFALSGARPTKHSTSRRKKKQRKGKL</sequence>
<feature type="region of interest" description="Disordered" evidence="1">
    <location>
        <begin position="98"/>
        <end position="132"/>
    </location>
</feature>